<reference evidence="1 2" key="1">
    <citation type="submission" date="2021-03" db="EMBL/GenBank/DDBJ databases">
        <title>Geobacter metallireducens gen. nov. sp. nov., a microorganism capable of coupling the complete oxidation of organic compounds to the reduction of iron and other metals.</title>
        <authorList>
            <person name="Li Y."/>
        </authorList>
    </citation>
    <scope>NUCLEOTIDE SEQUENCE [LARGE SCALE GENOMIC DNA]</scope>
    <source>
        <strain evidence="1 2">Jerry-YX</strain>
    </source>
</reference>
<organism evidence="1 2">
    <name type="scientific">Geobacter benzoatilyticus</name>
    <dbReference type="NCBI Taxonomy" id="2815309"/>
    <lineage>
        <taxon>Bacteria</taxon>
        <taxon>Pseudomonadati</taxon>
        <taxon>Thermodesulfobacteriota</taxon>
        <taxon>Desulfuromonadia</taxon>
        <taxon>Geobacterales</taxon>
        <taxon>Geobacteraceae</taxon>
        <taxon>Geobacter</taxon>
    </lineage>
</organism>
<protein>
    <recommendedName>
        <fullName evidence="3">SPOR domain-containing protein</fullName>
    </recommendedName>
</protein>
<keyword evidence="2" id="KW-1185">Reference proteome</keyword>
<evidence type="ECO:0008006" key="3">
    <source>
        <dbReference type="Google" id="ProtNLM"/>
    </source>
</evidence>
<proteinExistence type="predicted"/>
<gene>
    <name evidence="1" type="ORF">JZM60_14440</name>
</gene>
<sequence>MHENQNAFELWRQDDNGNRFMIGTFACRAAAESRLAELTRARHKQTYWITEGKDNKPLETQCR</sequence>
<accession>A0ABX7Q2K6</accession>
<dbReference type="EMBL" id="CP071382">
    <property type="protein sequence ID" value="QSV45308.1"/>
    <property type="molecule type" value="Genomic_DNA"/>
</dbReference>
<dbReference type="RefSeq" id="WP_207163113.1">
    <property type="nucleotide sequence ID" value="NZ_CP071382.1"/>
</dbReference>
<dbReference type="Proteomes" id="UP000663651">
    <property type="component" value="Chromosome"/>
</dbReference>
<evidence type="ECO:0000313" key="2">
    <source>
        <dbReference type="Proteomes" id="UP000663651"/>
    </source>
</evidence>
<name>A0ABX7Q2K6_9BACT</name>
<evidence type="ECO:0000313" key="1">
    <source>
        <dbReference type="EMBL" id="QSV45308.1"/>
    </source>
</evidence>